<dbReference type="AlphaFoldDB" id="A0AAV7TV77"/>
<organism evidence="1 2">
    <name type="scientific">Pleurodeles waltl</name>
    <name type="common">Iberian ribbed newt</name>
    <dbReference type="NCBI Taxonomy" id="8319"/>
    <lineage>
        <taxon>Eukaryota</taxon>
        <taxon>Metazoa</taxon>
        <taxon>Chordata</taxon>
        <taxon>Craniata</taxon>
        <taxon>Vertebrata</taxon>
        <taxon>Euteleostomi</taxon>
        <taxon>Amphibia</taxon>
        <taxon>Batrachia</taxon>
        <taxon>Caudata</taxon>
        <taxon>Salamandroidea</taxon>
        <taxon>Salamandridae</taxon>
        <taxon>Pleurodelinae</taxon>
        <taxon>Pleurodeles</taxon>
    </lineage>
</organism>
<name>A0AAV7TV77_PLEWA</name>
<sequence>MCRMLVASEESAGSLRRGCDGLCGALFWIHAALELRKSRRAALRFPVRGIVGRASTSRAAAKAVAEKLVEGPVATQVATGPSTSHI</sequence>
<accession>A0AAV7TV77</accession>
<reference evidence="1" key="1">
    <citation type="journal article" date="2022" name="bioRxiv">
        <title>Sequencing and chromosome-scale assembly of the giantPleurodeles waltlgenome.</title>
        <authorList>
            <person name="Brown T."/>
            <person name="Elewa A."/>
            <person name="Iarovenko S."/>
            <person name="Subramanian E."/>
            <person name="Araus A.J."/>
            <person name="Petzold A."/>
            <person name="Susuki M."/>
            <person name="Suzuki K.-i.T."/>
            <person name="Hayashi T."/>
            <person name="Toyoda A."/>
            <person name="Oliveira C."/>
            <person name="Osipova E."/>
            <person name="Leigh N.D."/>
            <person name="Simon A."/>
            <person name="Yun M.H."/>
        </authorList>
    </citation>
    <scope>NUCLEOTIDE SEQUENCE</scope>
    <source>
        <strain evidence="1">20211129_DDA</strain>
        <tissue evidence="1">Liver</tissue>
    </source>
</reference>
<evidence type="ECO:0000313" key="2">
    <source>
        <dbReference type="Proteomes" id="UP001066276"/>
    </source>
</evidence>
<evidence type="ECO:0000313" key="1">
    <source>
        <dbReference type="EMBL" id="KAJ1180373.1"/>
    </source>
</evidence>
<keyword evidence="2" id="KW-1185">Reference proteome</keyword>
<comment type="caution">
    <text evidence="1">The sequence shown here is derived from an EMBL/GenBank/DDBJ whole genome shotgun (WGS) entry which is preliminary data.</text>
</comment>
<protein>
    <submittedName>
        <fullName evidence="1">Uncharacterized protein</fullName>
    </submittedName>
</protein>
<dbReference type="Proteomes" id="UP001066276">
    <property type="component" value="Chromosome 3_2"/>
</dbReference>
<dbReference type="EMBL" id="JANPWB010000006">
    <property type="protein sequence ID" value="KAJ1180373.1"/>
    <property type="molecule type" value="Genomic_DNA"/>
</dbReference>
<gene>
    <name evidence="1" type="ORF">NDU88_005594</name>
</gene>
<proteinExistence type="predicted"/>